<evidence type="ECO:0000313" key="3">
    <source>
        <dbReference type="MGI" id="MGI:1927138"/>
    </source>
</evidence>
<dbReference type="MGI" id="MGI:1927138">
    <property type="gene designation" value="Net1"/>
</dbReference>
<evidence type="ECO:0000313" key="4">
    <source>
        <dbReference type="Proteomes" id="UP000000589"/>
    </source>
</evidence>
<dbReference type="Antibodypedia" id="10610">
    <property type="antibodies" value="403 antibodies from 35 providers"/>
</dbReference>
<dbReference type="Bgee" id="ENSMUSG00000021215">
    <property type="expression patterns" value="Expressed in epithelium of small intestine and 194 other cell types or tissues"/>
</dbReference>
<keyword evidence="5" id="KW-1267">Proteomics identification</keyword>
<reference evidence="2 4" key="1">
    <citation type="journal article" date="2009" name="PLoS Biol.">
        <title>Lineage-specific biology revealed by a finished genome assembly of the mouse.</title>
        <authorList>
            <consortium name="Mouse Genome Sequencing Consortium"/>
            <person name="Church D.M."/>
            <person name="Goodstadt L."/>
            <person name="Hillier L.W."/>
            <person name="Zody M.C."/>
            <person name="Goldstein S."/>
            <person name="She X."/>
            <person name="Bult C.J."/>
            <person name="Agarwala R."/>
            <person name="Cherry J.L."/>
            <person name="DiCuccio M."/>
            <person name="Hlavina W."/>
            <person name="Kapustin Y."/>
            <person name="Meric P."/>
            <person name="Maglott D."/>
            <person name="Birtle Z."/>
            <person name="Marques A.C."/>
            <person name="Graves T."/>
            <person name="Zhou S."/>
            <person name="Teague B."/>
            <person name="Potamousis K."/>
            <person name="Churas C."/>
            <person name="Place M."/>
            <person name="Herschleb J."/>
            <person name="Runnheim R."/>
            <person name="Forrest D."/>
            <person name="Amos-Landgraf J."/>
            <person name="Schwartz D.C."/>
            <person name="Cheng Z."/>
            <person name="Lindblad-Toh K."/>
            <person name="Eichler E.E."/>
            <person name="Ponting C.P."/>
        </authorList>
    </citation>
    <scope>NUCLEOTIDE SEQUENCE [LARGE SCALE GENOMIC DNA]</scope>
    <source>
        <strain evidence="2 4">C57BL/6J</strain>
    </source>
</reference>
<gene>
    <name evidence="2 3" type="primary">Net1</name>
</gene>
<dbReference type="VEuPathDB" id="HostDB:ENSMUSG00000021215"/>
<evidence type="ECO:0007829" key="5">
    <source>
        <dbReference type="ProteomicsDB" id="A0A1Y7VJ80"/>
    </source>
</evidence>
<keyword evidence="4" id="KW-1185">Reference proteome</keyword>
<evidence type="ECO:0000256" key="1">
    <source>
        <dbReference type="SAM" id="MobiDB-lite"/>
    </source>
</evidence>
<reference evidence="2 4" key="2">
    <citation type="journal article" date="2011" name="PLoS Biol.">
        <title>Modernizing reference genome assemblies.</title>
        <authorList>
            <person name="Church D.M."/>
            <person name="Schneider V.A."/>
            <person name="Graves T."/>
            <person name="Auger K."/>
            <person name="Cunningham F."/>
            <person name="Bouk N."/>
            <person name="Chen H.C."/>
            <person name="Agarwala R."/>
            <person name="McLaren W.M."/>
            <person name="Ritchie G.R."/>
            <person name="Albracht D."/>
            <person name="Kremitzki M."/>
            <person name="Rock S."/>
            <person name="Kotkiewicz H."/>
            <person name="Kremitzki C."/>
            <person name="Wollam A."/>
            <person name="Trani L."/>
            <person name="Fulton L."/>
            <person name="Fulton R."/>
            <person name="Matthews L."/>
            <person name="Whitehead S."/>
            <person name="Chow W."/>
            <person name="Torrance J."/>
            <person name="Dunn M."/>
            <person name="Harden G."/>
            <person name="Threadgold G."/>
            <person name="Wood J."/>
            <person name="Collins J."/>
            <person name="Heath P."/>
            <person name="Griffiths G."/>
            <person name="Pelan S."/>
            <person name="Grafham D."/>
            <person name="Eichler E.E."/>
            <person name="Weinstock G."/>
            <person name="Mardis E.R."/>
            <person name="Wilson R.K."/>
            <person name="Howe K."/>
            <person name="Flicek P."/>
            <person name="Hubbard T."/>
        </authorList>
    </citation>
    <scope>NUCLEOTIDE SEQUENCE [LARGE SCALE GENOMIC DNA]</scope>
    <source>
        <strain evidence="2 4">C57BL/6J</strain>
    </source>
</reference>
<dbReference type="Ensembl" id="ENSMUST00000223258.2">
    <property type="protein sequence ID" value="ENSMUSP00000152333.2"/>
    <property type="gene ID" value="ENSMUSG00000021215.16"/>
</dbReference>
<dbReference type="Proteomes" id="UP000000589">
    <property type="component" value="Chromosome 13"/>
</dbReference>
<name>A0A1Y7VJ80_MOUSE</name>
<dbReference type="GeneTree" id="ENSGT00940000155849"/>
<evidence type="ECO:0000313" key="2">
    <source>
        <dbReference type="Ensembl" id="ENSMUSP00000152333.2"/>
    </source>
</evidence>
<sequence length="72" mass="7832">MEPEPAAQKQPRPRRRSRRVSMLSEEPAAGLPADTPGPAANERAVLYQKLVVDAGAQIKTVVDPVMRRGIVT</sequence>
<organism evidence="2 4">
    <name type="scientific">Mus musculus</name>
    <name type="common">Mouse</name>
    <dbReference type="NCBI Taxonomy" id="10090"/>
    <lineage>
        <taxon>Eukaryota</taxon>
        <taxon>Metazoa</taxon>
        <taxon>Chordata</taxon>
        <taxon>Craniata</taxon>
        <taxon>Vertebrata</taxon>
        <taxon>Euteleostomi</taxon>
        <taxon>Mammalia</taxon>
        <taxon>Eutheria</taxon>
        <taxon>Euarchontoglires</taxon>
        <taxon>Glires</taxon>
        <taxon>Rodentia</taxon>
        <taxon>Myomorpha</taxon>
        <taxon>Muroidea</taxon>
        <taxon>Muridae</taxon>
        <taxon>Murinae</taxon>
        <taxon>Mus</taxon>
        <taxon>Mus</taxon>
    </lineage>
</organism>
<dbReference type="AlphaFoldDB" id="A0A1Y7VJ80"/>
<dbReference type="AGR" id="MGI:1927138"/>
<dbReference type="ExpressionAtlas" id="A0A1Y7VJ80">
    <property type="expression patterns" value="baseline and differential"/>
</dbReference>
<feature type="region of interest" description="Disordered" evidence="1">
    <location>
        <begin position="1"/>
        <end position="39"/>
    </location>
</feature>
<proteinExistence type="evidence at protein level"/>
<dbReference type="ProteomicsDB" id="316241"/>
<reference evidence="2" key="3">
    <citation type="submission" date="2025-08" db="UniProtKB">
        <authorList>
            <consortium name="Ensembl"/>
        </authorList>
    </citation>
    <scope>IDENTIFICATION</scope>
    <source>
        <strain evidence="2">C57BL/6J</strain>
    </source>
</reference>
<accession>A0A1Y7VJ80</accession>
<reference evidence="2" key="4">
    <citation type="submission" date="2025-09" db="UniProtKB">
        <authorList>
            <consortium name="Ensembl"/>
        </authorList>
    </citation>
    <scope>IDENTIFICATION</scope>
    <source>
        <strain evidence="2">C57BL/6J</strain>
    </source>
</reference>
<protein>
    <submittedName>
        <fullName evidence="2">Neuroepithelial cell transforming gene 1</fullName>
    </submittedName>
</protein>